<evidence type="ECO:0000313" key="2">
    <source>
        <dbReference type="EMBL" id="OMO51470.1"/>
    </source>
</evidence>
<dbReference type="EMBL" id="AWWV01015791">
    <property type="protein sequence ID" value="OMO51470.1"/>
    <property type="molecule type" value="Genomic_DNA"/>
</dbReference>
<evidence type="ECO:0000256" key="1">
    <source>
        <dbReference type="SAM" id="MobiDB-lite"/>
    </source>
</evidence>
<reference evidence="2 3" key="1">
    <citation type="submission" date="2013-09" db="EMBL/GenBank/DDBJ databases">
        <title>Corchorus capsularis genome sequencing.</title>
        <authorList>
            <person name="Alam M."/>
            <person name="Haque M.S."/>
            <person name="Islam M.S."/>
            <person name="Emdad E.M."/>
            <person name="Islam M.M."/>
            <person name="Ahmed B."/>
            <person name="Halim A."/>
            <person name="Hossen Q.M.M."/>
            <person name="Hossain M.Z."/>
            <person name="Ahmed R."/>
            <person name="Khan M.M."/>
            <person name="Islam R."/>
            <person name="Rashid M.M."/>
            <person name="Khan S.A."/>
            <person name="Rahman M.S."/>
            <person name="Alam M."/>
        </authorList>
    </citation>
    <scope>NUCLEOTIDE SEQUENCE [LARGE SCALE GENOMIC DNA]</scope>
    <source>
        <strain evidence="3">cv. CVL-1</strain>
        <tissue evidence="2">Whole seedling</tissue>
    </source>
</reference>
<comment type="caution">
    <text evidence="2">The sequence shown here is derived from an EMBL/GenBank/DDBJ whole genome shotgun (WGS) entry which is preliminary data.</text>
</comment>
<dbReference type="AlphaFoldDB" id="A0A1R3G0F0"/>
<name>A0A1R3G0F0_COCAP</name>
<proteinExistence type="predicted"/>
<gene>
    <name evidence="2" type="ORF">CCACVL1_29783</name>
</gene>
<evidence type="ECO:0000313" key="3">
    <source>
        <dbReference type="Proteomes" id="UP000188268"/>
    </source>
</evidence>
<protein>
    <submittedName>
        <fullName evidence="2">Uncharacterized protein</fullName>
    </submittedName>
</protein>
<accession>A0A1R3G0F0</accession>
<organism evidence="2 3">
    <name type="scientific">Corchorus capsularis</name>
    <name type="common">Jute</name>
    <dbReference type="NCBI Taxonomy" id="210143"/>
    <lineage>
        <taxon>Eukaryota</taxon>
        <taxon>Viridiplantae</taxon>
        <taxon>Streptophyta</taxon>
        <taxon>Embryophyta</taxon>
        <taxon>Tracheophyta</taxon>
        <taxon>Spermatophyta</taxon>
        <taxon>Magnoliopsida</taxon>
        <taxon>eudicotyledons</taxon>
        <taxon>Gunneridae</taxon>
        <taxon>Pentapetalae</taxon>
        <taxon>rosids</taxon>
        <taxon>malvids</taxon>
        <taxon>Malvales</taxon>
        <taxon>Malvaceae</taxon>
        <taxon>Grewioideae</taxon>
        <taxon>Apeibeae</taxon>
        <taxon>Corchorus</taxon>
    </lineage>
</organism>
<keyword evidence="3" id="KW-1185">Reference proteome</keyword>
<feature type="region of interest" description="Disordered" evidence="1">
    <location>
        <begin position="1"/>
        <end position="21"/>
    </location>
</feature>
<dbReference type="Proteomes" id="UP000188268">
    <property type="component" value="Unassembled WGS sequence"/>
</dbReference>
<dbReference type="Gramene" id="OMO51470">
    <property type="protein sequence ID" value="OMO51470"/>
    <property type="gene ID" value="CCACVL1_29783"/>
</dbReference>
<sequence length="49" mass="5501">MKPQVAYNPTGRRKENEGNSMVTGLKRNYHSLENPAFTLLLNKLLCGPV</sequence>